<evidence type="ECO:0000313" key="2">
    <source>
        <dbReference type="EMBL" id="NKY86484.1"/>
    </source>
</evidence>
<keyword evidence="3" id="KW-1185">Reference proteome</keyword>
<protein>
    <submittedName>
        <fullName evidence="2">Uncharacterized protein</fullName>
    </submittedName>
</protein>
<accession>A0A7X6LXJ8</accession>
<proteinExistence type="predicted"/>
<name>A0A7X6LXJ8_9NOCA</name>
<sequence>MNWRARLDAITDDHVAALHGTEVQLDEIDAQARNAMERVAELVGLPPDESEAHTAWPAEEEHRAQVAEAPSAGERMLSAARRASESRGDDYVLPSDWTDEDEARMEGYGPPKSWLV</sequence>
<evidence type="ECO:0000256" key="1">
    <source>
        <dbReference type="SAM" id="MobiDB-lite"/>
    </source>
</evidence>
<organism evidence="2 3">
    <name type="scientific">Nocardia veterana</name>
    <dbReference type="NCBI Taxonomy" id="132249"/>
    <lineage>
        <taxon>Bacteria</taxon>
        <taxon>Bacillati</taxon>
        <taxon>Actinomycetota</taxon>
        <taxon>Actinomycetes</taxon>
        <taxon>Mycobacteriales</taxon>
        <taxon>Nocardiaceae</taxon>
        <taxon>Nocardia</taxon>
    </lineage>
</organism>
<dbReference type="Proteomes" id="UP000523447">
    <property type="component" value="Unassembled WGS sequence"/>
</dbReference>
<dbReference type="RefSeq" id="WP_157171353.1">
    <property type="nucleotide sequence ID" value="NZ_CAWPHS010000002.1"/>
</dbReference>
<dbReference type="EMBL" id="JAAXPE010000010">
    <property type="protein sequence ID" value="NKY86484.1"/>
    <property type="molecule type" value="Genomic_DNA"/>
</dbReference>
<dbReference type="AlphaFoldDB" id="A0A7X6LXJ8"/>
<gene>
    <name evidence="2" type="ORF">HGA07_12690</name>
</gene>
<evidence type="ECO:0000313" key="3">
    <source>
        <dbReference type="Proteomes" id="UP000523447"/>
    </source>
</evidence>
<comment type="caution">
    <text evidence="2">The sequence shown here is derived from an EMBL/GenBank/DDBJ whole genome shotgun (WGS) entry which is preliminary data.</text>
</comment>
<feature type="region of interest" description="Disordered" evidence="1">
    <location>
        <begin position="45"/>
        <end position="116"/>
    </location>
</feature>
<reference evidence="2 3" key="1">
    <citation type="submission" date="2020-04" db="EMBL/GenBank/DDBJ databases">
        <title>MicrobeNet Type strains.</title>
        <authorList>
            <person name="Nicholson A.C."/>
        </authorList>
    </citation>
    <scope>NUCLEOTIDE SEQUENCE [LARGE SCALE GENOMIC DNA]</scope>
    <source>
        <strain evidence="2 3">DSM 44445</strain>
    </source>
</reference>